<keyword evidence="1" id="KW-1133">Transmembrane helix</keyword>
<accession>A0ABR3JX78</accession>
<dbReference type="Proteomes" id="UP001556367">
    <property type="component" value="Unassembled WGS sequence"/>
</dbReference>
<dbReference type="EMBL" id="JASNQZ010000002">
    <property type="protein sequence ID" value="KAL0959717.1"/>
    <property type="molecule type" value="Genomic_DNA"/>
</dbReference>
<feature type="transmembrane region" description="Helical" evidence="1">
    <location>
        <begin position="86"/>
        <end position="104"/>
    </location>
</feature>
<feature type="transmembrane region" description="Helical" evidence="1">
    <location>
        <begin position="12"/>
        <end position="33"/>
    </location>
</feature>
<organism evidence="2 3">
    <name type="scientific">Hohenbuehelia grisea</name>
    <dbReference type="NCBI Taxonomy" id="104357"/>
    <lineage>
        <taxon>Eukaryota</taxon>
        <taxon>Fungi</taxon>
        <taxon>Dikarya</taxon>
        <taxon>Basidiomycota</taxon>
        <taxon>Agaricomycotina</taxon>
        <taxon>Agaricomycetes</taxon>
        <taxon>Agaricomycetidae</taxon>
        <taxon>Agaricales</taxon>
        <taxon>Pleurotineae</taxon>
        <taxon>Pleurotaceae</taxon>
        <taxon>Hohenbuehelia</taxon>
    </lineage>
</organism>
<sequence>MPAISLLSQSAHLLTFSKVFSAISIGFGINAFVRPRHALTLFEFNPPAAAADQQVVDGLILVYGARNLFMGAALFAAAHFENRETLGVLLVGTGLVAVVDGAVCKAKAGKGEWGHWIFTPVLVAVGCAVLGALDKF</sequence>
<gene>
    <name evidence="2" type="ORF">HGRIS_011410</name>
</gene>
<protein>
    <recommendedName>
        <fullName evidence="4">Integral membrane protein</fullName>
    </recommendedName>
</protein>
<keyword evidence="1" id="KW-0812">Transmembrane</keyword>
<comment type="caution">
    <text evidence="2">The sequence shown here is derived from an EMBL/GenBank/DDBJ whole genome shotgun (WGS) entry which is preliminary data.</text>
</comment>
<keyword evidence="1" id="KW-0472">Membrane</keyword>
<keyword evidence="3" id="KW-1185">Reference proteome</keyword>
<evidence type="ECO:0000313" key="2">
    <source>
        <dbReference type="EMBL" id="KAL0959717.1"/>
    </source>
</evidence>
<name>A0ABR3JX78_9AGAR</name>
<evidence type="ECO:0008006" key="4">
    <source>
        <dbReference type="Google" id="ProtNLM"/>
    </source>
</evidence>
<proteinExistence type="predicted"/>
<evidence type="ECO:0000313" key="3">
    <source>
        <dbReference type="Proteomes" id="UP001556367"/>
    </source>
</evidence>
<reference evidence="3" key="1">
    <citation type="submission" date="2024-06" db="EMBL/GenBank/DDBJ databases">
        <title>Multi-omics analyses provide insights into the biosynthesis of the anticancer antibiotic pleurotin in Hohenbuehelia grisea.</title>
        <authorList>
            <person name="Weaver J.A."/>
            <person name="Alberti F."/>
        </authorList>
    </citation>
    <scope>NUCLEOTIDE SEQUENCE [LARGE SCALE GENOMIC DNA]</scope>
    <source>
        <strain evidence="3">T-177</strain>
    </source>
</reference>
<dbReference type="Pfam" id="PF14087">
    <property type="entry name" value="DUF4267"/>
    <property type="match status" value="1"/>
</dbReference>
<dbReference type="InterPro" id="IPR025363">
    <property type="entry name" value="DUF4267"/>
</dbReference>
<feature type="transmembrane region" description="Helical" evidence="1">
    <location>
        <begin position="60"/>
        <end position="80"/>
    </location>
</feature>
<feature type="transmembrane region" description="Helical" evidence="1">
    <location>
        <begin position="116"/>
        <end position="133"/>
    </location>
</feature>
<evidence type="ECO:0000256" key="1">
    <source>
        <dbReference type="SAM" id="Phobius"/>
    </source>
</evidence>